<keyword evidence="2" id="KW-0732">Signal</keyword>
<comment type="caution">
    <text evidence="3">The sequence shown here is derived from an EMBL/GenBank/DDBJ whole genome shotgun (WGS) entry which is preliminary data.</text>
</comment>
<dbReference type="AlphaFoldDB" id="A0ABD3SAP0"/>
<evidence type="ECO:0000313" key="4">
    <source>
        <dbReference type="Proteomes" id="UP001634393"/>
    </source>
</evidence>
<feature type="signal peptide" evidence="2">
    <location>
        <begin position="1"/>
        <end position="28"/>
    </location>
</feature>
<organism evidence="3 4">
    <name type="scientific">Penstemon smallii</name>
    <dbReference type="NCBI Taxonomy" id="265156"/>
    <lineage>
        <taxon>Eukaryota</taxon>
        <taxon>Viridiplantae</taxon>
        <taxon>Streptophyta</taxon>
        <taxon>Embryophyta</taxon>
        <taxon>Tracheophyta</taxon>
        <taxon>Spermatophyta</taxon>
        <taxon>Magnoliopsida</taxon>
        <taxon>eudicotyledons</taxon>
        <taxon>Gunneridae</taxon>
        <taxon>Pentapetalae</taxon>
        <taxon>asterids</taxon>
        <taxon>lamiids</taxon>
        <taxon>Lamiales</taxon>
        <taxon>Plantaginaceae</taxon>
        <taxon>Cheloneae</taxon>
        <taxon>Penstemon</taxon>
    </lineage>
</organism>
<name>A0ABD3SAP0_9LAMI</name>
<evidence type="ECO:0000313" key="3">
    <source>
        <dbReference type="EMBL" id="KAL3821586.1"/>
    </source>
</evidence>
<dbReference type="Proteomes" id="UP001634393">
    <property type="component" value="Unassembled WGS sequence"/>
</dbReference>
<gene>
    <name evidence="3" type="ORF">ACJIZ3_007491</name>
</gene>
<dbReference type="EMBL" id="JBJXBP010000007">
    <property type="protein sequence ID" value="KAL3821586.1"/>
    <property type="molecule type" value="Genomic_DNA"/>
</dbReference>
<proteinExistence type="predicted"/>
<protein>
    <submittedName>
        <fullName evidence="3">Uncharacterized protein</fullName>
    </submittedName>
</protein>
<feature type="region of interest" description="Disordered" evidence="1">
    <location>
        <begin position="37"/>
        <end position="81"/>
    </location>
</feature>
<reference evidence="3 4" key="1">
    <citation type="submission" date="2024-12" db="EMBL/GenBank/DDBJ databases">
        <title>The unique morphological basis and parallel evolutionary history of personate flowers in Penstemon.</title>
        <authorList>
            <person name="Depatie T.H."/>
            <person name="Wessinger C.A."/>
        </authorList>
    </citation>
    <scope>NUCLEOTIDE SEQUENCE [LARGE SCALE GENOMIC DNA]</scope>
    <source>
        <strain evidence="3">WTNN_2</strain>
        <tissue evidence="3">Leaf</tissue>
    </source>
</reference>
<sequence length="103" mass="11636">MASSRQLITLLFITTILVFSVMITEINAEVRLEKCDPSLPSESCRATQKGEDPVEDDDDHDDTYKGSGEQQGQDLDDDQPEIILARNNTLRSILVTVWCMNKY</sequence>
<accession>A0ABD3SAP0</accession>
<evidence type="ECO:0000256" key="2">
    <source>
        <dbReference type="SAM" id="SignalP"/>
    </source>
</evidence>
<keyword evidence="4" id="KW-1185">Reference proteome</keyword>
<feature type="chain" id="PRO_5044763346" evidence="2">
    <location>
        <begin position="29"/>
        <end position="103"/>
    </location>
</feature>
<evidence type="ECO:0000256" key="1">
    <source>
        <dbReference type="SAM" id="MobiDB-lite"/>
    </source>
</evidence>